<evidence type="ECO:0000313" key="4">
    <source>
        <dbReference type="EMBL" id="SNR46930.1"/>
    </source>
</evidence>
<dbReference type="OrthoDB" id="9794834at2"/>
<dbReference type="AlphaFoldDB" id="A0A238WK41"/>
<dbReference type="PANTHER" id="PTHR43236">
    <property type="entry name" value="ANTITOXIN HIGA1"/>
    <property type="match status" value="1"/>
</dbReference>
<gene>
    <name evidence="4" type="ORF">SAMN06265360_106259</name>
</gene>
<dbReference type="SUPFAM" id="SSF47413">
    <property type="entry name" value="lambda repressor-like DNA-binding domains"/>
    <property type="match status" value="1"/>
</dbReference>
<dbReference type="Gene3D" id="1.10.10.2910">
    <property type="match status" value="1"/>
</dbReference>
<dbReference type="PANTHER" id="PTHR43236:SF1">
    <property type="entry name" value="BLL7220 PROTEIN"/>
    <property type="match status" value="1"/>
</dbReference>
<accession>A0A238WK41</accession>
<comment type="similarity">
    <text evidence="1">Belongs to the short-chain fatty acyl-CoA assimilation regulator (ScfR) family.</text>
</comment>
<dbReference type="EMBL" id="FZNW01000006">
    <property type="protein sequence ID" value="SNR46930.1"/>
    <property type="molecule type" value="Genomic_DNA"/>
</dbReference>
<dbReference type="CDD" id="cd00093">
    <property type="entry name" value="HTH_XRE"/>
    <property type="match status" value="1"/>
</dbReference>
<dbReference type="Pfam" id="PF01381">
    <property type="entry name" value="HTH_3"/>
    <property type="match status" value="1"/>
</dbReference>
<evidence type="ECO:0000256" key="2">
    <source>
        <dbReference type="SAM" id="MobiDB-lite"/>
    </source>
</evidence>
<evidence type="ECO:0000313" key="5">
    <source>
        <dbReference type="Proteomes" id="UP000198348"/>
    </source>
</evidence>
<evidence type="ECO:0000256" key="1">
    <source>
        <dbReference type="ARBA" id="ARBA00007227"/>
    </source>
</evidence>
<proteinExistence type="inferred from homology"/>
<dbReference type="Pfam" id="PF06114">
    <property type="entry name" value="Peptidase_M78"/>
    <property type="match status" value="1"/>
</dbReference>
<dbReference type="InterPro" id="IPR010359">
    <property type="entry name" value="IrrE_HExxH"/>
</dbReference>
<dbReference type="SMART" id="SM00530">
    <property type="entry name" value="HTH_XRE"/>
    <property type="match status" value="1"/>
</dbReference>
<reference evidence="4 5" key="1">
    <citation type="submission" date="2017-06" db="EMBL/GenBank/DDBJ databases">
        <authorList>
            <person name="Kim H.J."/>
            <person name="Triplett B.A."/>
        </authorList>
    </citation>
    <scope>NUCLEOTIDE SEQUENCE [LARGE SCALE GENOMIC DNA]</scope>
    <source>
        <strain evidence="4 5">DSM 45207</strain>
    </source>
</reference>
<dbReference type="Gene3D" id="1.10.260.40">
    <property type="entry name" value="lambda repressor-like DNA-binding domains"/>
    <property type="match status" value="1"/>
</dbReference>
<dbReference type="GO" id="GO:0003677">
    <property type="term" value="F:DNA binding"/>
    <property type="evidence" value="ECO:0007669"/>
    <property type="project" value="InterPro"/>
</dbReference>
<name>A0A238WK41_9PSEU</name>
<dbReference type="PROSITE" id="PS50943">
    <property type="entry name" value="HTH_CROC1"/>
    <property type="match status" value="1"/>
</dbReference>
<organism evidence="4 5">
    <name type="scientific">Haloechinothrix alba</name>
    <dbReference type="NCBI Taxonomy" id="664784"/>
    <lineage>
        <taxon>Bacteria</taxon>
        <taxon>Bacillati</taxon>
        <taxon>Actinomycetota</taxon>
        <taxon>Actinomycetes</taxon>
        <taxon>Pseudonocardiales</taxon>
        <taxon>Pseudonocardiaceae</taxon>
        <taxon>Haloechinothrix</taxon>
    </lineage>
</organism>
<dbReference type="Proteomes" id="UP000198348">
    <property type="component" value="Unassembled WGS sequence"/>
</dbReference>
<sequence length="367" mass="40413">MVTPERISLARKRRSLTTVELARRLGLSAQSVTNYEHGRQQPSERTLQVLATELSFPEAFFHQPCCDEVPDGSAAFRARSQVSQRKRAAALSAGTIAAEVNAWLENLFTLPAADIPTLERPDPETAADMTRARWGLGNSPLPNLIHLLEARGVRVFSLPREHTDVDAFSFWHHGTPYIMLNMAKTPERSRFDAAHELGHLVMHGGAKHAHGPVAEQEANTFAGALLMPSTSIRAAMPHAPLLDQVVTTKRHWSVSALALTYRLHEVGLLSDWQYRSMCVELSRCGYRSSERQGIERESSQLLSKVLTALRRSGRTMQDVAAAVHLTPDELSSLMFGLVMMSVEGGSQASVTPSQARDNSAEHALTLV</sequence>
<dbReference type="InterPro" id="IPR010982">
    <property type="entry name" value="Lambda_DNA-bd_dom_sf"/>
</dbReference>
<feature type="region of interest" description="Disordered" evidence="2">
    <location>
        <begin position="348"/>
        <end position="367"/>
    </location>
</feature>
<evidence type="ECO:0000259" key="3">
    <source>
        <dbReference type="PROSITE" id="PS50943"/>
    </source>
</evidence>
<dbReference type="InterPro" id="IPR001387">
    <property type="entry name" value="Cro/C1-type_HTH"/>
</dbReference>
<feature type="domain" description="HTH cro/C1-type" evidence="3">
    <location>
        <begin position="7"/>
        <end position="61"/>
    </location>
</feature>
<keyword evidence="5" id="KW-1185">Reference proteome</keyword>
<dbReference type="RefSeq" id="WP_089300808.1">
    <property type="nucleotide sequence ID" value="NZ_FZNW01000006.1"/>
</dbReference>
<protein>
    <submittedName>
        <fullName evidence="4">Zn-dependent peptidase ImmA, M78 family</fullName>
    </submittedName>
</protein>
<dbReference type="InterPro" id="IPR052345">
    <property type="entry name" value="Rad_response_metalloprotease"/>
</dbReference>
<feature type="compositionally biased region" description="Polar residues" evidence="2">
    <location>
        <begin position="348"/>
        <end position="357"/>
    </location>
</feature>